<feature type="signal peptide" evidence="2">
    <location>
        <begin position="1"/>
        <end position="27"/>
    </location>
</feature>
<name>A0ABW3XYI7_9FLAO</name>
<reference evidence="4" key="1">
    <citation type="journal article" date="2019" name="Int. J. Syst. Evol. Microbiol.">
        <title>The Global Catalogue of Microorganisms (GCM) 10K type strain sequencing project: providing services to taxonomists for standard genome sequencing and annotation.</title>
        <authorList>
            <consortium name="The Broad Institute Genomics Platform"/>
            <consortium name="The Broad Institute Genome Sequencing Center for Infectious Disease"/>
            <person name="Wu L."/>
            <person name="Ma J."/>
        </authorList>
    </citation>
    <scope>NUCLEOTIDE SEQUENCE [LARGE SCALE GENOMIC DNA]</scope>
    <source>
        <strain evidence="4">CCUG 61485</strain>
    </source>
</reference>
<keyword evidence="1" id="KW-0812">Transmembrane</keyword>
<proteinExistence type="predicted"/>
<dbReference type="RefSeq" id="WP_377175687.1">
    <property type="nucleotide sequence ID" value="NZ_JBHTMY010000001.1"/>
</dbReference>
<keyword evidence="1" id="KW-0472">Membrane</keyword>
<accession>A0ABW3XYI7</accession>
<dbReference type="Proteomes" id="UP001597201">
    <property type="component" value="Unassembled WGS sequence"/>
</dbReference>
<evidence type="ECO:0000313" key="3">
    <source>
        <dbReference type="EMBL" id="MFD1314255.1"/>
    </source>
</evidence>
<keyword evidence="2" id="KW-0732">Signal</keyword>
<gene>
    <name evidence="3" type="ORF">ACFQ39_01390</name>
</gene>
<evidence type="ECO:0000256" key="2">
    <source>
        <dbReference type="SAM" id="SignalP"/>
    </source>
</evidence>
<feature type="chain" id="PRO_5045968719" evidence="2">
    <location>
        <begin position="28"/>
        <end position="79"/>
    </location>
</feature>
<sequence length="79" mass="8700">MKTSSSKLNIFSIFMLILLSINMDVQAQCAMCKAVVESGGGDTAEGINNGIVYLMAFPYLIVAVSIFIFVRNYRKSRAK</sequence>
<protein>
    <submittedName>
        <fullName evidence="3">Uncharacterized protein</fullName>
    </submittedName>
</protein>
<evidence type="ECO:0000313" key="4">
    <source>
        <dbReference type="Proteomes" id="UP001597201"/>
    </source>
</evidence>
<dbReference type="EMBL" id="JBHTMY010000001">
    <property type="protein sequence ID" value="MFD1314255.1"/>
    <property type="molecule type" value="Genomic_DNA"/>
</dbReference>
<feature type="transmembrane region" description="Helical" evidence="1">
    <location>
        <begin position="53"/>
        <end position="70"/>
    </location>
</feature>
<evidence type="ECO:0000256" key="1">
    <source>
        <dbReference type="SAM" id="Phobius"/>
    </source>
</evidence>
<organism evidence="3 4">
    <name type="scientific">Namhaeicola litoreus</name>
    <dbReference type="NCBI Taxonomy" id="1052145"/>
    <lineage>
        <taxon>Bacteria</taxon>
        <taxon>Pseudomonadati</taxon>
        <taxon>Bacteroidota</taxon>
        <taxon>Flavobacteriia</taxon>
        <taxon>Flavobacteriales</taxon>
        <taxon>Flavobacteriaceae</taxon>
        <taxon>Namhaeicola</taxon>
    </lineage>
</organism>
<keyword evidence="1" id="KW-1133">Transmembrane helix</keyword>
<keyword evidence="4" id="KW-1185">Reference proteome</keyword>
<comment type="caution">
    <text evidence="3">The sequence shown here is derived from an EMBL/GenBank/DDBJ whole genome shotgun (WGS) entry which is preliminary data.</text>
</comment>